<gene>
    <name evidence="2" type="ORF">M408DRAFT_229688</name>
</gene>
<feature type="compositionally biased region" description="Basic and acidic residues" evidence="1">
    <location>
        <begin position="1"/>
        <end position="14"/>
    </location>
</feature>
<evidence type="ECO:0000313" key="2">
    <source>
        <dbReference type="EMBL" id="KIM19423.1"/>
    </source>
</evidence>
<feature type="compositionally biased region" description="Low complexity" evidence="1">
    <location>
        <begin position="91"/>
        <end position="103"/>
    </location>
</feature>
<dbReference type="Proteomes" id="UP000054097">
    <property type="component" value="Unassembled WGS sequence"/>
</dbReference>
<protein>
    <submittedName>
        <fullName evidence="2">Uncharacterized protein</fullName>
    </submittedName>
</protein>
<dbReference type="HOGENOM" id="CLU_053905_0_0_1"/>
<name>A0A0C2VYM0_SERVB</name>
<evidence type="ECO:0000313" key="3">
    <source>
        <dbReference type="Proteomes" id="UP000054097"/>
    </source>
</evidence>
<dbReference type="EMBL" id="KN824721">
    <property type="protein sequence ID" value="KIM19423.1"/>
    <property type="molecule type" value="Genomic_DNA"/>
</dbReference>
<feature type="non-terminal residue" evidence="2">
    <location>
        <position position="304"/>
    </location>
</feature>
<feature type="region of interest" description="Disordered" evidence="1">
    <location>
        <begin position="258"/>
        <end position="304"/>
    </location>
</feature>
<feature type="region of interest" description="Disordered" evidence="1">
    <location>
        <begin position="1"/>
        <end position="49"/>
    </location>
</feature>
<reference evidence="3" key="2">
    <citation type="submission" date="2015-01" db="EMBL/GenBank/DDBJ databases">
        <title>Evolutionary Origins and Diversification of the Mycorrhizal Mutualists.</title>
        <authorList>
            <consortium name="DOE Joint Genome Institute"/>
            <consortium name="Mycorrhizal Genomics Consortium"/>
            <person name="Kohler A."/>
            <person name="Kuo A."/>
            <person name="Nagy L.G."/>
            <person name="Floudas D."/>
            <person name="Copeland A."/>
            <person name="Barry K.W."/>
            <person name="Cichocki N."/>
            <person name="Veneault-Fourrey C."/>
            <person name="LaButti K."/>
            <person name="Lindquist E.A."/>
            <person name="Lipzen A."/>
            <person name="Lundell T."/>
            <person name="Morin E."/>
            <person name="Murat C."/>
            <person name="Riley R."/>
            <person name="Ohm R."/>
            <person name="Sun H."/>
            <person name="Tunlid A."/>
            <person name="Henrissat B."/>
            <person name="Grigoriev I.V."/>
            <person name="Hibbett D.S."/>
            <person name="Martin F."/>
        </authorList>
    </citation>
    <scope>NUCLEOTIDE SEQUENCE [LARGE SCALE GENOMIC DNA]</scope>
    <source>
        <strain evidence="3">MAFF 305830</strain>
    </source>
</reference>
<feature type="compositionally biased region" description="Basic and acidic residues" evidence="1">
    <location>
        <begin position="293"/>
        <end position="304"/>
    </location>
</feature>
<dbReference type="AlphaFoldDB" id="A0A0C2VYM0"/>
<feature type="compositionally biased region" description="Basic and acidic residues" evidence="1">
    <location>
        <begin position="258"/>
        <end position="269"/>
    </location>
</feature>
<reference evidence="2 3" key="1">
    <citation type="submission" date="2014-04" db="EMBL/GenBank/DDBJ databases">
        <authorList>
            <consortium name="DOE Joint Genome Institute"/>
            <person name="Kuo A."/>
            <person name="Zuccaro A."/>
            <person name="Kohler A."/>
            <person name="Nagy L.G."/>
            <person name="Floudas D."/>
            <person name="Copeland A."/>
            <person name="Barry K.W."/>
            <person name="Cichocki N."/>
            <person name="Veneault-Fourrey C."/>
            <person name="LaButti K."/>
            <person name="Lindquist E.A."/>
            <person name="Lipzen A."/>
            <person name="Lundell T."/>
            <person name="Morin E."/>
            <person name="Murat C."/>
            <person name="Sun H."/>
            <person name="Tunlid A."/>
            <person name="Henrissat B."/>
            <person name="Grigoriev I.V."/>
            <person name="Hibbett D.S."/>
            <person name="Martin F."/>
            <person name="Nordberg H.P."/>
            <person name="Cantor M.N."/>
            <person name="Hua S.X."/>
        </authorList>
    </citation>
    <scope>NUCLEOTIDE SEQUENCE [LARGE SCALE GENOMIC DNA]</scope>
    <source>
        <strain evidence="2 3">MAFF 305830</strain>
    </source>
</reference>
<keyword evidence="3" id="KW-1185">Reference proteome</keyword>
<evidence type="ECO:0000256" key="1">
    <source>
        <dbReference type="SAM" id="MobiDB-lite"/>
    </source>
</evidence>
<accession>A0A0C2VYM0</accession>
<sequence>MPDITMPDKSDSSSDPRSVTPPQHKLVIESTPYRKDGISTSSGSQEGPFRKELAPSLFEDMQQYQKASINGFLCGMLELVRERPPPENAGSQQPTTSHSSSPRSSLVDLYGLIQSVGVPVANMFCDMAGRELLETFCKESARTRGYPTVCKIVNSILAKTKTQEVGGFLKRNSLDILLHNMSELQVSAHHAGQYSIRIPDCTFLPRAIARRYHDENTHKYIEWDTPLGVVEAKSGRSHEPKIPALYVGTKLADDTREDYVNRADSRNTKEGSPISQSPHEASIGGSHSASKRKAMDEAGPHPEK</sequence>
<proteinExistence type="predicted"/>
<organism evidence="2 3">
    <name type="scientific">Serendipita vermifera MAFF 305830</name>
    <dbReference type="NCBI Taxonomy" id="933852"/>
    <lineage>
        <taxon>Eukaryota</taxon>
        <taxon>Fungi</taxon>
        <taxon>Dikarya</taxon>
        <taxon>Basidiomycota</taxon>
        <taxon>Agaricomycotina</taxon>
        <taxon>Agaricomycetes</taxon>
        <taxon>Sebacinales</taxon>
        <taxon>Serendipitaceae</taxon>
        <taxon>Serendipita</taxon>
    </lineage>
</organism>
<feature type="region of interest" description="Disordered" evidence="1">
    <location>
        <begin position="83"/>
        <end position="103"/>
    </location>
</feature>